<keyword evidence="2" id="KW-1185">Reference proteome</keyword>
<proteinExistence type="predicted"/>
<feature type="chain" id="PRO_5009308838" evidence="1">
    <location>
        <begin position="17"/>
        <end position="140"/>
    </location>
</feature>
<accession>A0A1I7UEZ4</accession>
<evidence type="ECO:0000256" key="1">
    <source>
        <dbReference type="SAM" id="SignalP"/>
    </source>
</evidence>
<name>A0A1I7UEZ4_9PELO</name>
<evidence type="ECO:0000313" key="2">
    <source>
        <dbReference type="Proteomes" id="UP000095282"/>
    </source>
</evidence>
<feature type="signal peptide" evidence="1">
    <location>
        <begin position="1"/>
        <end position="16"/>
    </location>
</feature>
<dbReference type="WBParaSite" id="Csp11.Scaffold629.g8642.t1">
    <property type="protein sequence ID" value="Csp11.Scaffold629.g8642.t1"/>
    <property type="gene ID" value="Csp11.Scaffold629.g8642"/>
</dbReference>
<reference evidence="3" key="1">
    <citation type="submission" date="2016-11" db="UniProtKB">
        <authorList>
            <consortium name="WormBaseParasite"/>
        </authorList>
    </citation>
    <scope>IDENTIFICATION</scope>
</reference>
<protein>
    <submittedName>
        <fullName evidence="3">Salivary secreted peptide</fullName>
    </submittedName>
</protein>
<evidence type="ECO:0000313" key="3">
    <source>
        <dbReference type="WBParaSite" id="Csp11.Scaffold629.g8642.t1"/>
    </source>
</evidence>
<organism evidence="2 3">
    <name type="scientific">Caenorhabditis tropicalis</name>
    <dbReference type="NCBI Taxonomy" id="1561998"/>
    <lineage>
        <taxon>Eukaryota</taxon>
        <taxon>Metazoa</taxon>
        <taxon>Ecdysozoa</taxon>
        <taxon>Nematoda</taxon>
        <taxon>Chromadorea</taxon>
        <taxon>Rhabditida</taxon>
        <taxon>Rhabditina</taxon>
        <taxon>Rhabditomorpha</taxon>
        <taxon>Rhabditoidea</taxon>
        <taxon>Rhabditidae</taxon>
        <taxon>Peloderinae</taxon>
        <taxon>Caenorhabditis</taxon>
    </lineage>
</organism>
<dbReference type="Proteomes" id="UP000095282">
    <property type="component" value="Unplaced"/>
</dbReference>
<dbReference type="AlphaFoldDB" id="A0A1I7UEZ4"/>
<sequence>MRSLLLLLLVIFTASATMVQDNGKVDEDRFAAWHLYTRVLLNLVRAFNEHDQVSLAKMFKQPLDIHEYLNAHTNTSRLDFRVHSVTEDRNGSDSEYYGFVDLIVTNGKERKTYPTDLQISFKMGPLHIKIVSLKRHDGQN</sequence>
<keyword evidence="1" id="KW-0732">Signal</keyword>